<dbReference type="Gene3D" id="1.25.40.10">
    <property type="entry name" value="Tetratricopeptide repeat domain"/>
    <property type="match status" value="3"/>
</dbReference>
<dbReference type="SUPFAM" id="SSF48452">
    <property type="entry name" value="TPR-like"/>
    <property type="match status" value="2"/>
</dbReference>
<dbReference type="SMART" id="SM00028">
    <property type="entry name" value="TPR"/>
    <property type="match status" value="4"/>
</dbReference>
<keyword evidence="1" id="KW-0808">Transferase</keyword>
<keyword evidence="2" id="KW-0547">Nucleotide-binding</keyword>
<dbReference type="PANTHER" id="PTHR43289">
    <property type="entry name" value="MITOGEN-ACTIVATED PROTEIN KINASE KINASE KINASE 20-RELATED"/>
    <property type="match status" value="1"/>
</dbReference>
<evidence type="ECO:0000313" key="6">
    <source>
        <dbReference type="EMBL" id="MCE4557904.1"/>
    </source>
</evidence>
<dbReference type="RefSeq" id="WP_233375287.1">
    <property type="nucleotide sequence ID" value="NZ_JAJTWU010000013.1"/>
</dbReference>
<proteinExistence type="predicted"/>
<evidence type="ECO:0000259" key="5">
    <source>
        <dbReference type="PROSITE" id="PS50011"/>
    </source>
</evidence>
<evidence type="ECO:0000256" key="1">
    <source>
        <dbReference type="ARBA" id="ARBA00022679"/>
    </source>
</evidence>
<dbReference type="InterPro" id="IPR011009">
    <property type="entry name" value="Kinase-like_dom_sf"/>
</dbReference>
<evidence type="ECO:0000256" key="3">
    <source>
        <dbReference type="ARBA" id="ARBA00022777"/>
    </source>
</evidence>
<dbReference type="Gene3D" id="3.30.200.20">
    <property type="entry name" value="Phosphorylase Kinase, domain 1"/>
    <property type="match status" value="1"/>
</dbReference>
<dbReference type="Gene3D" id="1.10.510.10">
    <property type="entry name" value="Transferase(Phosphotransferase) domain 1"/>
    <property type="match status" value="1"/>
</dbReference>
<keyword evidence="7" id="KW-1185">Reference proteome</keyword>
<comment type="caution">
    <text evidence="6">The sequence shown here is derived from an EMBL/GenBank/DDBJ whole genome shotgun (WGS) entry which is preliminary data.</text>
</comment>
<dbReference type="GO" id="GO:0016301">
    <property type="term" value="F:kinase activity"/>
    <property type="evidence" value="ECO:0007669"/>
    <property type="project" value="UniProtKB-KW"/>
</dbReference>
<name>A0ABS8XZ59_9BURK</name>
<dbReference type="InterPro" id="IPR019734">
    <property type="entry name" value="TPR_rpt"/>
</dbReference>
<dbReference type="PROSITE" id="PS50011">
    <property type="entry name" value="PROTEIN_KINASE_DOM"/>
    <property type="match status" value="1"/>
</dbReference>
<dbReference type="Pfam" id="PF13424">
    <property type="entry name" value="TPR_12"/>
    <property type="match status" value="1"/>
</dbReference>
<dbReference type="SUPFAM" id="SSF56112">
    <property type="entry name" value="Protein kinase-like (PK-like)"/>
    <property type="match status" value="1"/>
</dbReference>
<dbReference type="EMBL" id="JAJTWU010000013">
    <property type="protein sequence ID" value="MCE4557904.1"/>
    <property type="molecule type" value="Genomic_DNA"/>
</dbReference>
<gene>
    <name evidence="6" type="ORF">LXT13_26280</name>
</gene>
<dbReference type="Pfam" id="PF00069">
    <property type="entry name" value="Pkinase"/>
    <property type="match status" value="1"/>
</dbReference>
<dbReference type="PROSITE" id="PS00108">
    <property type="entry name" value="PROTEIN_KINASE_ST"/>
    <property type="match status" value="1"/>
</dbReference>
<dbReference type="PANTHER" id="PTHR43289:SF34">
    <property type="entry name" value="SERINE_THREONINE-PROTEIN KINASE YBDM-RELATED"/>
    <property type="match status" value="1"/>
</dbReference>
<protein>
    <submittedName>
        <fullName evidence="6">Protein kinase</fullName>
    </submittedName>
</protein>
<dbReference type="CDD" id="cd14014">
    <property type="entry name" value="STKc_PknB_like"/>
    <property type="match status" value="1"/>
</dbReference>
<dbReference type="InterPro" id="IPR000719">
    <property type="entry name" value="Prot_kinase_dom"/>
</dbReference>
<evidence type="ECO:0000313" key="7">
    <source>
        <dbReference type="Proteomes" id="UP001200741"/>
    </source>
</evidence>
<dbReference type="Proteomes" id="UP001200741">
    <property type="component" value="Unassembled WGS sequence"/>
</dbReference>
<evidence type="ECO:0000256" key="2">
    <source>
        <dbReference type="ARBA" id="ARBA00022741"/>
    </source>
</evidence>
<dbReference type="InterPro" id="IPR008271">
    <property type="entry name" value="Ser/Thr_kinase_AS"/>
</dbReference>
<sequence length="944" mass="102456">MSATGLSRFSDQWPAISALLDEALALPVAEQGVWLDSLVGERAAHRQALSLLLRYRSGIETGSFLNELPALDAGAPAPAAEGLGPGSQVGAYRLISEIASGGMGTVWLAERSDGLIKRHVALKLPRNVWGNVFAERLDRERDILAALEHEHIARLYDAGIDAQGRPFLAMEYVEGESIDVYCRQHGPSLGERVALLQQVMAAVAHAHARLVVHRDLKPSNILVTPQGQVKLLDFGIAKLLEGDRTRDTELTQMQGRALTLDFASPEQIRGEPIGTASDVYSLAVVAYEVLAGARPYRLKRASAAELEEAIASVEPPRASQSAPDPRVARQLRGDLDSILNKALKKEAGKRYATMDAFAQDLQRWREGKPVEARPDGVGYRAVKFVARYRLQVAAAGVVVLALVGGAAVAIWQARQAQRAAVTAEAVQGFIESVFNANTSDQADPEAAQATTARQLLDRGAERVDQELASAPEAQLRLYKLMAEMYVGMAVTDRALEMEQRSLALATRLYGEHSETALRAAVEIGLDLESLGRWEEALAVLLKADAAASSRHRDEDEVRMLIDAALGTTYKNDPAKALEWSRRAAAIARAHQLRATGIDAMYSLGEAARKTGNLKEASEALQEAVRWIELEGKTGEMAIVLSQLAAVQNDLGQLDAAVTTLKRAIEFADRKNDIAGHAARFKLARFYYENRLLREALEAAEPELAWARTTADSGGDLPSAVMGNYGRALLAYGDAKRGLKAIEESQVLMPHATEGRIGLLLAAQADALVALGQPQQARSYVERAVASTANAGDRTVEMVRVVQRRYWVASGQAEQALQDFRVHPPKPGETDTASLRLRRQAEEAELLLACGRASEAGTVAAEGLAALERLPERRFERDAQARLTAVRGQALLQQGRVADAQPVLEQALALHVRQYDPERSAATARVRQALADAQRQAAELTTHRQ</sequence>
<reference evidence="6 7" key="1">
    <citation type="submission" date="2021-12" db="EMBL/GenBank/DDBJ databases">
        <title>Genome seq of P8.</title>
        <authorList>
            <person name="Seo T."/>
        </authorList>
    </citation>
    <scope>NUCLEOTIDE SEQUENCE [LARGE SCALE GENOMIC DNA]</scope>
    <source>
        <strain evidence="6 7">P8</strain>
    </source>
</reference>
<evidence type="ECO:0000256" key="4">
    <source>
        <dbReference type="ARBA" id="ARBA00022840"/>
    </source>
</evidence>
<feature type="domain" description="Protein kinase" evidence="5">
    <location>
        <begin position="92"/>
        <end position="365"/>
    </location>
</feature>
<keyword evidence="3 6" id="KW-0418">Kinase</keyword>
<organism evidence="6 7">
    <name type="scientific">Pelomonas cellulosilytica</name>
    <dbReference type="NCBI Taxonomy" id="2906762"/>
    <lineage>
        <taxon>Bacteria</taxon>
        <taxon>Pseudomonadati</taxon>
        <taxon>Pseudomonadota</taxon>
        <taxon>Betaproteobacteria</taxon>
        <taxon>Burkholderiales</taxon>
        <taxon>Sphaerotilaceae</taxon>
        <taxon>Roseateles</taxon>
    </lineage>
</organism>
<accession>A0ABS8XZ59</accession>
<dbReference type="InterPro" id="IPR011990">
    <property type="entry name" value="TPR-like_helical_dom_sf"/>
</dbReference>
<keyword evidence="4" id="KW-0067">ATP-binding</keyword>
<dbReference type="SMART" id="SM00220">
    <property type="entry name" value="S_TKc"/>
    <property type="match status" value="1"/>
</dbReference>